<dbReference type="InterPro" id="IPR003488">
    <property type="entry name" value="DprA"/>
</dbReference>
<sequence>MRKWESEKVGKKEINAKCKMKNVKLKNSEIKNWLALKAIPGISNNLYKRLIEKFGSPEEVLKAEEKALARVPEIKRDVVRTIRERRVPASSADRDVAKELELIKRHKIDIITLNDVSYPPSLKAIYDPPPLLYVKGKIKRKDKNAIAIVGSRRATTYGRLTAQRLSAQLAAQGITIISGMARGIDSEAHKGRLGRGRENHRCPRMWNRCC</sequence>
<dbReference type="Pfam" id="PF02481">
    <property type="entry name" value="DNA_processg_A"/>
    <property type="match status" value="1"/>
</dbReference>
<comment type="similarity">
    <text evidence="1">Belongs to the DprA/Smf family.</text>
</comment>
<feature type="domain" description="Smf/DprA SLOG" evidence="2">
    <location>
        <begin position="110"/>
        <end position="195"/>
    </location>
</feature>
<dbReference type="SUPFAM" id="SSF47781">
    <property type="entry name" value="RuvA domain 2-like"/>
    <property type="match status" value="1"/>
</dbReference>
<dbReference type="AlphaFoldDB" id="X1D6G7"/>
<feature type="non-terminal residue" evidence="3">
    <location>
        <position position="210"/>
    </location>
</feature>
<reference evidence="3" key="1">
    <citation type="journal article" date="2014" name="Front. Microbiol.">
        <title>High frequency of phylogenetically diverse reductive dehalogenase-homologous genes in deep subseafloor sedimentary metagenomes.</title>
        <authorList>
            <person name="Kawai M."/>
            <person name="Futagami T."/>
            <person name="Toyoda A."/>
            <person name="Takaki Y."/>
            <person name="Nishi S."/>
            <person name="Hori S."/>
            <person name="Arai W."/>
            <person name="Tsubouchi T."/>
            <person name="Morono Y."/>
            <person name="Uchiyama I."/>
            <person name="Ito T."/>
            <person name="Fujiyama A."/>
            <person name="Inagaki F."/>
            <person name="Takami H."/>
        </authorList>
    </citation>
    <scope>NUCLEOTIDE SEQUENCE</scope>
    <source>
        <strain evidence="3">Expedition CK06-06</strain>
    </source>
</reference>
<comment type="caution">
    <text evidence="3">The sequence shown here is derived from an EMBL/GenBank/DDBJ whole genome shotgun (WGS) entry which is preliminary data.</text>
</comment>
<dbReference type="InterPro" id="IPR057666">
    <property type="entry name" value="DrpA_SLOG"/>
</dbReference>
<evidence type="ECO:0000259" key="2">
    <source>
        <dbReference type="Pfam" id="PF02481"/>
    </source>
</evidence>
<dbReference type="EMBL" id="BART01024108">
    <property type="protein sequence ID" value="GAH00689.1"/>
    <property type="molecule type" value="Genomic_DNA"/>
</dbReference>
<dbReference type="Gene3D" id="3.40.50.450">
    <property type="match status" value="1"/>
</dbReference>
<protein>
    <recommendedName>
        <fullName evidence="2">Smf/DprA SLOG domain-containing protein</fullName>
    </recommendedName>
</protein>
<gene>
    <name evidence="3" type="ORF">S01H4_43663</name>
</gene>
<dbReference type="Pfam" id="PF14520">
    <property type="entry name" value="HHH_5"/>
    <property type="match status" value="1"/>
</dbReference>
<dbReference type="InterPro" id="IPR010994">
    <property type="entry name" value="RuvA_2-like"/>
</dbReference>
<evidence type="ECO:0000313" key="3">
    <source>
        <dbReference type="EMBL" id="GAH00689.1"/>
    </source>
</evidence>
<proteinExistence type="inferred from homology"/>
<name>X1D6G7_9ZZZZ</name>
<accession>X1D6G7</accession>
<dbReference type="PANTHER" id="PTHR43022:SF1">
    <property type="entry name" value="PROTEIN SMF"/>
    <property type="match status" value="1"/>
</dbReference>
<organism evidence="3">
    <name type="scientific">marine sediment metagenome</name>
    <dbReference type="NCBI Taxonomy" id="412755"/>
    <lineage>
        <taxon>unclassified sequences</taxon>
        <taxon>metagenomes</taxon>
        <taxon>ecological metagenomes</taxon>
    </lineage>
</organism>
<evidence type="ECO:0000256" key="1">
    <source>
        <dbReference type="ARBA" id="ARBA00006525"/>
    </source>
</evidence>
<dbReference type="SUPFAM" id="SSF102405">
    <property type="entry name" value="MCP/YpsA-like"/>
    <property type="match status" value="1"/>
</dbReference>
<dbReference type="PANTHER" id="PTHR43022">
    <property type="entry name" value="PROTEIN SMF"/>
    <property type="match status" value="1"/>
</dbReference>
<dbReference type="GO" id="GO:0009294">
    <property type="term" value="P:DNA-mediated transformation"/>
    <property type="evidence" value="ECO:0007669"/>
    <property type="project" value="InterPro"/>
</dbReference>